<dbReference type="Proteomes" id="UP000606786">
    <property type="component" value="Unassembled WGS sequence"/>
</dbReference>
<feature type="transmembrane region" description="Helical" evidence="1">
    <location>
        <begin position="116"/>
        <end position="141"/>
    </location>
</feature>
<keyword evidence="1" id="KW-1133">Transmembrane helix</keyword>
<feature type="transmembrane region" description="Helical" evidence="1">
    <location>
        <begin position="90"/>
        <end position="110"/>
    </location>
</feature>
<dbReference type="AlphaFoldDB" id="A0A811U6W9"/>
<evidence type="ECO:0000313" key="2">
    <source>
        <dbReference type="EMBL" id="CAD6994551.1"/>
    </source>
</evidence>
<evidence type="ECO:0000313" key="3">
    <source>
        <dbReference type="Proteomes" id="UP000606786"/>
    </source>
</evidence>
<name>A0A811U6W9_CERCA</name>
<protein>
    <submittedName>
        <fullName evidence="2">(Mediterranean fruit fly) hypothetical protein</fullName>
    </submittedName>
</protein>
<evidence type="ECO:0000256" key="1">
    <source>
        <dbReference type="SAM" id="Phobius"/>
    </source>
</evidence>
<gene>
    <name evidence="2" type="ORF">CCAP1982_LOCUS3291</name>
</gene>
<accession>A0A811U6W9</accession>
<dbReference type="EMBL" id="CAJHJT010000001">
    <property type="protein sequence ID" value="CAD6994551.1"/>
    <property type="molecule type" value="Genomic_DNA"/>
</dbReference>
<keyword evidence="3" id="KW-1185">Reference proteome</keyword>
<organism evidence="2 3">
    <name type="scientific">Ceratitis capitata</name>
    <name type="common">Mediterranean fruit fly</name>
    <name type="synonym">Tephritis capitata</name>
    <dbReference type="NCBI Taxonomy" id="7213"/>
    <lineage>
        <taxon>Eukaryota</taxon>
        <taxon>Metazoa</taxon>
        <taxon>Ecdysozoa</taxon>
        <taxon>Arthropoda</taxon>
        <taxon>Hexapoda</taxon>
        <taxon>Insecta</taxon>
        <taxon>Pterygota</taxon>
        <taxon>Neoptera</taxon>
        <taxon>Endopterygota</taxon>
        <taxon>Diptera</taxon>
        <taxon>Brachycera</taxon>
        <taxon>Muscomorpha</taxon>
        <taxon>Tephritoidea</taxon>
        <taxon>Tephritidae</taxon>
        <taxon>Ceratitis</taxon>
        <taxon>Ceratitis</taxon>
    </lineage>
</organism>
<sequence>MFRCNAAAMIRQVVSVALVATINRGGGGVVVAVRDITLNVAVAAAAAAAAAGDGDGGGGAFVAATARSHVARRSSGSTHTFRLFRRFADALVVLFNLALTISIVVFVAVAVSGNRIAFVILCCIIYTGSISVAKILVDIFVELFVFAQMDFDSFFYNF</sequence>
<keyword evidence="1" id="KW-0812">Transmembrane</keyword>
<reference evidence="2" key="1">
    <citation type="submission" date="2020-11" db="EMBL/GenBank/DDBJ databases">
        <authorList>
            <person name="Whitehead M."/>
        </authorList>
    </citation>
    <scope>NUCLEOTIDE SEQUENCE</scope>
    <source>
        <strain evidence="2">EGII</strain>
    </source>
</reference>
<comment type="caution">
    <text evidence="2">The sequence shown here is derived from an EMBL/GenBank/DDBJ whole genome shotgun (WGS) entry which is preliminary data.</text>
</comment>
<proteinExistence type="predicted"/>
<keyword evidence="1" id="KW-0472">Membrane</keyword>